<name>A0A3B0S4B3_9ZZZZ</name>
<reference evidence="2" key="1">
    <citation type="submission" date="2018-06" db="EMBL/GenBank/DDBJ databases">
        <authorList>
            <person name="Zhirakovskaya E."/>
        </authorList>
    </citation>
    <scope>NUCLEOTIDE SEQUENCE</scope>
</reference>
<dbReference type="PANTHER" id="PTHR43138">
    <property type="entry name" value="ACETYLTRANSFERASE, GNAT FAMILY"/>
    <property type="match status" value="1"/>
</dbReference>
<dbReference type="AlphaFoldDB" id="A0A3B0S4B3"/>
<dbReference type="EMBL" id="UOEG01000129">
    <property type="protein sequence ID" value="VAV95208.1"/>
    <property type="molecule type" value="Genomic_DNA"/>
</dbReference>
<accession>A0A3B0S4B3</accession>
<sequence length="169" mass="18752">MAETLIRPARDEDFEAIWPILRDVIRAGETYAIERGLTREAAFDLWVKAPHATYVAENDGAIVGTYYIKANFAGGAAHVCNCGYMVAPAMRGQGVAGKMCVHSQAEARILGYRAMQFNIVLASNKGAIRLWEKLGFDTIGRLPQVFDHPKLGLIDANVMYKWLEQDCES</sequence>
<organism evidence="2">
    <name type="scientific">hydrothermal vent metagenome</name>
    <dbReference type="NCBI Taxonomy" id="652676"/>
    <lineage>
        <taxon>unclassified sequences</taxon>
        <taxon>metagenomes</taxon>
        <taxon>ecological metagenomes</taxon>
    </lineage>
</organism>
<dbReference type="InterPro" id="IPR052742">
    <property type="entry name" value="Mito_N-acetyltransferase"/>
</dbReference>
<dbReference type="InterPro" id="IPR016181">
    <property type="entry name" value="Acyl_CoA_acyltransferase"/>
</dbReference>
<protein>
    <submittedName>
        <fullName evidence="2">Histone acetyltransferase HPA2 and related acetyltransferases</fullName>
    </submittedName>
</protein>
<proteinExistence type="predicted"/>
<dbReference type="Pfam" id="PF00583">
    <property type="entry name" value="Acetyltransf_1"/>
    <property type="match status" value="1"/>
</dbReference>
<gene>
    <name evidence="2" type="ORF">MNBD_ALPHA07-101</name>
</gene>
<dbReference type="PANTHER" id="PTHR43138:SF1">
    <property type="entry name" value="N-ACETYLTRANSFERASE ACA1"/>
    <property type="match status" value="1"/>
</dbReference>
<dbReference type="SUPFAM" id="SSF55729">
    <property type="entry name" value="Acyl-CoA N-acyltransferases (Nat)"/>
    <property type="match status" value="1"/>
</dbReference>
<dbReference type="CDD" id="cd04301">
    <property type="entry name" value="NAT_SF"/>
    <property type="match status" value="1"/>
</dbReference>
<dbReference type="InterPro" id="IPR000182">
    <property type="entry name" value="GNAT_dom"/>
</dbReference>
<evidence type="ECO:0000313" key="2">
    <source>
        <dbReference type="EMBL" id="VAV95208.1"/>
    </source>
</evidence>
<dbReference type="GO" id="GO:0016747">
    <property type="term" value="F:acyltransferase activity, transferring groups other than amino-acyl groups"/>
    <property type="evidence" value="ECO:0007669"/>
    <property type="project" value="InterPro"/>
</dbReference>
<keyword evidence="2" id="KW-0808">Transferase</keyword>
<dbReference type="Gene3D" id="3.40.630.30">
    <property type="match status" value="1"/>
</dbReference>
<dbReference type="PROSITE" id="PS51186">
    <property type="entry name" value="GNAT"/>
    <property type="match status" value="1"/>
</dbReference>
<feature type="domain" description="N-acetyltransferase" evidence="1">
    <location>
        <begin position="4"/>
        <end position="164"/>
    </location>
</feature>
<evidence type="ECO:0000259" key="1">
    <source>
        <dbReference type="PROSITE" id="PS51186"/>
    </source>
</evidence>